<dbReference type="AlphaFoldDB" id="A0A1M5X3Q1"/>
<evidence type="ECO:0000313" key="3">
    <source>
        <dbReference type="Proteomes" id="UP000184268"/>
    </source>
</evidence>
<protein>
    <submittedName>
        <fullName evidence="2">Uncharacterized protein</fullName>
    </submittedName>
</protein>
<feature type="transmembrane region" description="Helical" evidence="1">
    <location>
        <begin position="41"/>
        <end position="62"/>
    </location>
</feature>
<proteinExistence type="predicted"/>
<keyword evidence="3" id="KW-1185">Reference proteome</keyword>
<dbReference type="RefSeq" id="WP_067661094.1">
    <property type="nucleotide sequence ID" value="NZ_FQXG01000005.1"/>
</dbReference>
<reference evidence="2 3" key="1">
    <citation type="submission" date="2016-11" db="EMBL/GenBank/DDBJ databases">
        <authorList>
            <person name="Jaros S."/>
            <person name="Januszkiewicz K."/>
            <person name="Wedrychowicz H."/>
        </authorList>
    </citation>
    <scope>NUCLEOTIDE SEQUENCE [LARGE SCALE GENOMIC DNA]</scope>
    <source>
        <strain evidence="2 3">DSM 16917</strain>
    </source>
</reference>
<keyword evidence="1" id="KW-0812">Transmembrane</keyword>
<organism evidence="2 3">
    <name type="scientific">Ferrimonas marina</name>
    <dbReference type="NCBI Taxonomy" id="299255"/>
    <lineage>
        <taxon>Bacteria</taxon>
        <taxon>Pseudomonadati</taxon>
        <taxon>Pseudomonadota</taxon>
        <taxon>Gammaproteobacteria</taxon>
        <taxon>Alteromonadales</taxon>
        <taxon>Ferrimonadaceae</taxon>
        <taxon>Ferrimonas</taxon>
    </lineage>
</organism>
<gene>
    <name evidence="2" type="ORF">SAMN02745129_3184</name>
</gene>
<name>A0A1M5X3Q1_9GAMM</name>
<dbReference type="OrthoDB" id="6271685at2"/>
<evidence type="ECO:0000313" key="2">
    <source>
        <dbReference type="EMBL" id="SHH94222.1"/>
    </source>
</evidence>
<sequence>MSPKVLNTLKWTHRAGLVFLAIGLALYAVSPAEHDVGRMVVMASCLGLGLVLIAPWPIALFLRWAQSQSPGN</sequence>
<dbReference type="STRING" id="299255.SAMN02745129_3184"/>
<evidence type="ECO:0000256" key="1">
    <source>
        <dbReference type="SAM" id="Phobius"/>
    </source>
</evidence>
<keyword evidence="1" id="KW-0472">Membrane</keyword>
<dbReference type="Proteomes" id="UP000184268">
    <property type="component" value="Unassembled WGS sequence"/>
</dbReference>
<dbReference type="EMBL" id="FQXG01000005">
    <property type="protein sequence ID" value="SHH94222.1"/>
    <property type="molecule type" value="Genomic_DNA"/>
</dbReference>
<accession>A0A1M5X3Q1</accession>
<keyword evidence="1" id="KW-1133">Transmembrane helix</keyword>